<feature type="domain" description="GAF" evidence="1">
    <location>
        <begin position="186"/>
        <end position="331"/>
    </location>
</feature>
<organism evidence="2 3">
    <name type="scientific">Desulfobacula phenolica</name>
    <dbReference type="NCBI Taxonomy" id="90732"/>
    <lineage>
        <taxon>Bacteria</taxon>
        <taxon>Pseudomonadati</taxon>
        <taxon>Thermodesulfobacteriota</taxon>
        <taxon>Desulfobacteria</taxon>
        <taxon>Desulfobacterales</taxon>
        <taxon>Desulfobacteraceae</taxon>
        <taxon>Desulfobacula</taxon>
    </lineage>
</organism>
<name>A0A1H2DUS2_9BACT</name>
<dbReference type="InterPro" id="IPR003018">
    <property type="entry name" value="GAF"/>
</dbReference>
<dbReference type="Pfam" id="PF13185">
    <property type="entry name" value="GAF_2"/>
    <property type="match status" value="1"/>
</dbReference>
<dbReference type="EMBL" id="FNLL01000002">
    <property type="protein sequence ID" value="SDT86615.1"/>
    <property type="molecule type" value="Genomic_DNA"/>
</dbReference>
<dbReference type="RefSeq" id="WP_092230470.1">
    <property type="nucleotide sequence ID" value="NZ_FNLL01000002.1"/>
</dbReference>
<gene>
    <name evidence="2" type="ORF">SAMN04487931_102216</name>
</gene>
<dbReference type="AlphaFoldDB" id="A0A1H2DUS2"/>
<protein>
    <submittedName>
        <fullName evidence="2">GAF domain-containing protein</fullName>
    </submittedName>
</protein>
<sequence>MPKRKDYFDIFCKLSKIFGTAATQSTLLNLIVESAVETMDGKAACLFLRDVGNEYFIPKSQIGLSETYMHASPRESAGIVNVLEKKGYIVFENAATDERLENHKAKKNEGIASILTVPVRVSNVTQGVLSLYTATRRKFDKSEIDFLCALADQGGIAVHTNNLINRLRNNAMFFLELASSINSSLDIQEILGSLTVNICDTLGMKGVTIGLLDEDTNSIQLVASHGLSDEFFEILGVINNETASRALKGETIIVSDTEADKRIEFKKEMKKEGIKSMIVTPILARDKVIGVMRLYSADYTGFPSDVLVMIEALAHQGGLAIQNASMYLKLKEEKINLEKDIWSHRAWF</sequence>
<dbReference type="SUPFAM" id="SSF55781">
    <property type="entry name" value="GAF domain-like"/>
    <property type="match status" value="2"/>
</dbReference>
<evidence type="ECO:0000313" key="3">
    <source>
        <dbReference type="Proteomes" id="UP000199608"/>
    </source>
</evidence>
<dbReference type="Proteomes" id="UP000199608">
    <property type="component" value="Unassembled WGS sequence"/>
</dbReference>
<evidence type="ECO:0000259" key="1">
    <source>
        <dbReference type="SMART" id="SM00065"/>
    </source>
</evidence>
<dbReference type="InterPro" id="IPR029016">
    <property type="entry name" value="GAF-like_dom_sf"/>
</dbReference>
<dbReference type="Gene3D" id="3.30.450.40">
    <property type="match status" value="2"/>
</dbReference>
<feature type="domain" description="GAF" evidence="1">
    <location>
        <begin position="23"/>
        <end position="168"/>
    </location>
</feature>
<reference evidence="3" key="1">
    <citation type="submission" date="2016-10" db="EMBL/GenBank/DDBJ databases">
        <authorList>
            <person name="Varghese N."/>
            <person name="Submissions S."/>
        </authorList>
    </citation>
    <scope>NUCLEOTIDE SEQUENCE [LARGE SCALE GENOMIC DNA]</scope>
    <source>
        <strain evidence="3">DSM 3384</strain>
    </source>
</reference>
<evidence type="ECO:0000313" key="2">
    <source>
        <dbReference type="EMBL" id="SDT86615.1"/>
    </source>
</evidence>
<keyword evidence="3" id="KW-1185">Reference proteome</keyword>
<dbReference type="SMART" id="SM00065">
    <property type="entry name" value="GAF"/>
    <property type="match status" value="2"/>
</dbReference>
<proteinExistence type="predicted"/>
<dbReference type="Pfam" id="PF01590">
    <property type="entry name" value="GAF"/>
    <property type="match status" value="1"/>
</dbReference>
<accession>A0A1H2DUS2</accession>